<reference evidence="1" key="1">
    <citation type="submission" date="2021-05" db="EMBL/GenBank/DDBJ databases">
        <authorList>
            <person name="Pietrasiak N."/>
            <person name="Ward R."/>
            <person name="Stajich J.E."/>
            <person name="Kurbessoian T."/>
        </authorList>
    </citation>
    <scope>NUCLEOTIDE SEQUENCE</scope>
    <source>
        <strain evidence="1">CPER-KK1</strain>
    </source>
</reference>
<protein>
    <submittedName>
        <fullName evidence="1">Uncharacterized protein</fullName>
    </submittedName>
</protein>
<evidence type="ECO:0000313" key="1">
    <source>
        <dbReference type="EMBL" id="MBW4545219.1"/>
    </source>
</evidence>
<accession>A0A951U9S2</accession>
<dbReference type="Proteomes" id="UP000753908">
    <property type="component" value="Unassembled WGS sequence"/>
</dbReference>
<gene>
    <name evidence="1" type="ORF">KME25_12340</name>
</gene>
<dbReference type="AlphaFoldDB" id="A0A951U9S2"/>
<reference evidence="1" key="2">
    <citation type="journal article" date="2022" name="Microbiol. Resour. Announc.">
        <title>Metagenome Sequencing to Explore Phylogenomics of Terrestrial Cyanobacteria.</title>
        <authorList>
            <person name="Ward R.D."/>
            <person name="Stajich J.E."/>
            <person name="Johansen J.R."/>
            <person name="Huntemann M."/>
            <person name="Clum A."/>
            <person name="Foster B."/>
            <person name="Foster B."/>
            <person name="Roux S."/>
            <person name="Palaniappan K."/>
            <person name="Varghese N."/>
            <person name="Mukherjee S."/>
            <person name="Reddy T.B.K."/>
            <person name="Daum C."/>
            <person name="Copeland A."/>
            <person name="Chen I.A."/>
            <person name="Ivanova N.N."/>
            <person name="Kyrpides N.C."/>
            <person name="Shapiro N."/>
            <person name="Eloe-Fadrosh E.A."/>
            <person name="Pietrasiak N."/>
        </authorList>
    </citation>
    <scope>NUCLEOTIDE SEQUENCE</scope>
    <source>
        <strain evidence="1">CPER-KK1</strain>
    </source>
</reference>
<comment type="caution">
    <text evidence="1">The sequence shown here is derived from an EMBL/GenBank/DDBJ whole genome shotgun (WGS) entry which is preliminary data.</text>
</comment>
<organism evidence="1 2">
    <name type="scientific">Symplocastrum torsivum CPER-KK1</name>
    <dbReference type="NCBI Taxonomy" id="450513"/>
    <lineage>
        <taxon>Bacteria</taxon>
        <taxon>Bacillati</taxon>
        <taxon>Cyanobacteriota</taxon>
        <taxon>Cyanophyceae</taxon>
        <taxon>Oscillatoriophycideae</taxon>
        <taxon>Oscillatoriales</taxon>
        <taxon>Microcoleaceae</taxon>
        <taxon>Symplocastrum</taxon>
    </lineage>
</organism>
<proteinExistence type="predicted"/>
<sequence>MYENDLVPVNAQANSVETILQAAKKLPVDQRAELVETLLGEESGVVVLSANSHLVDYVIAQMNLLSSEGLAYVLKAIASRIAADGHCSKV</sequence>
<evidence type="ECO:0000313" key="2">
    <source>
        <dbReference type="Proteomes" id="UP000753908"/>
    </source>
</evidence>
<name>A0A951U9S2_9CYAN</name>
<dbReference type="EMBL" id="JAHHIF010000013">
    <property type="protein sequence ID" value="MBW4545219.1"/>
    <property type="molecule type" value="Genomic_DNA"/>
</dbReference>